<proteinExistence type="predicted"/>
<evidence type="ECO:0000313" key="1">
    <source>
        <dbReference type="EMBL" id="KCW60531.1"/>
    </source>
</evidence>
<dbReference type="Gramene" id="KCW60532">
    <property type="protein sequence ID" value="KCW60532"/>
    <property type="gene ID" value="EUGRSUZ_H03272"/>
</dbReference>
<gene>
    <name evidence="1" type="ORF">EUGRSUZ_H03272</name>
</gene>
<protein>
    <submittedName>
        <fullName evidence="1">Uncharacterized protein</fullName>
    </submittedName>
</protein>
<organism evidence="1">
    <name type="scientific">Eucalyptus grandis</name>
    <name type="common">Flooded gum</name>
    <dbReference type="NCBI Taxonomy" id="71139"/>
    <lineage>
        <taxon>Eukaryota</taxon>
        <taxon>Viridiplantae</taxon>
        <taxon>Streptophyta</taxon>
        <taxon>Embryophyta</taxon>
        <taxon>Tracheophyta</taxon>
        <taxon>Spermatophyta</taxon>
        <taxon>Magnoliopsida</taxon>
        <taxon>eudicotyledons</taxon>
        <taxon>Gunneridae</taxon>
        <taxon>Pentapetalae</taxon>
        <taxon>rosids</taxon>
        <taxon>malvids</taxon>
        <taxon>Myrtales</taxon>
        <taxon>Myrtaceae</taxon>
        <taxon>Myrtoideae</taxon>
        <taxon>Eucalypteae</taxon>
        <taxon>Eucalyptus</taxon>
    </lineage>
</organism>
<name>A0A059B3S5_EUCGR</name>
<dbReference type="EMBL" id="KK198760">
    <property type="protein sequence ID" value="KCW60532.1"/>
    <property type="molecule type" value="Genomic_DNA"/>
</dbReference>
<dbReference type="Gramene" id="KCW60531">
    <property type="protein sequence ID" value="KCW60531"/>
    <property type="gene ID" value="EUGRSUZ_H03272"/>
</dbReference>
<reference evidence="1" key="1">
    <citation type="submission" date="2013-07" db="EMBL/GenBank/DDBJ databases">
        <title>The genome of Eucalyptus grandis.</title>
        <authorList>
            <person name="Schmutz J."/>
            <person name="Hayes R."/>
            <person name="Myburg A."/>
            <person name="Tuskan G."/>
            <person name="Grattapaglia D."/>
            <person name="Rokhsar D.S."/>
        </authorList>
    </citation>
    <scope>NUCLEOTIDE SEQUENCE</scope>
    <source>
        <tissue evidence="1">Leaf extractions</tissue>
    </source>
</reference>
<dbReference type="AlphaFoldDB" id="A0A059B3S5"/>
<sequence length="253" mass="27977">MKRPRGATKNRLKEKLNWMRLVRNRGKGRGNWKRKKSNGKKLSWAPPGRWSLPLLLTPLWRQLLPPLLLLLPPPLHLLLPPTLHLLLPPLQTLSGMCPGSSERGLKAQEPHLHQNPNVGSMCPGSSERGLKAQEPHLHQNPTVGVVEVDRTTATPSLVTDGTMMSIGPPPPLAAAVAAQGPPSHHPGHRTMENAESGNRCSIKFSRTVPSFWECSFEPPCGWLGNGFAIILRNDCQVIVSPFYCMSKCNFVLY</sequence>
<dbReference type="EMBL" id="KK198760">
    <property type="protein sequence ID" value="KCW60531.1"/>
    <property type="molecule type" value="Genomic_DNA"/>
</dbReference>
<accession>A0A059B3S5</accession>